<dbReference type="OrthoDB" id="5838060at2759"/>
<protein>
    <recommendedName>
        <fullName evidence="2">C-type lectin domain-containing protein</fullName>
    </recommendedName>
</protein>
<dbReference type="STRING" id="53326.A0A016WFZ8"/>
<keyword evidence="1" id="KW-0732">Signal</keyword>
<dbReference type="PANTHER" id="PTHR22803">
    <property type="entry name" value="MANNOSE, PHOSPHOLIPASE, LECTIN RECEPTOR RELATED"/>
    <property type="match status" value="1"/>
</dbReference>
<dbReference type="AlphaFoldDB" id="A0A016WFZ8"/>
<dbReference type="InterPro" id="IPR050111">
    <property type="entry name" value="C-type_lectin/snaclec_domain"/>
</dbReference>
<comment type="caution">
    <text evidence="3">The sequence shown here is derived from an EMBL/GenBank/DDBJ whole genome shotgun (WGS) entry which is preliminary data.</text>
</comment>
<gene>
    <name evidence="3" type="primary">Acey_s0698.g1622</name>
    <name evidence="3" type="synonym">Acey-clec-149</name>
    <name evidence="3" type="ORF">Y032_0698g1622</name>
</gene>
<feature type="chain" id="PRO_5005403975" description="C-type lectin domain-containing protein" evidence="1">
    <location>
        <begin position="18"/>
        <end position="360"/>
    </location>
</feature>
<dbReference type="Proteomes" id="UP000024635">
    <property type="component" value="Unassembled WGS sequence"/>
</dbReference>
<name>A0A016WFZ8_9BILA</name>
<proteinExistence type="predicted"/>
<accession>A0A016WFZ8</accession>
<dbReference type="EMBL" id="JARK01000298">
    <property type="protein sequence ID" value="EYC38759.1"/>
    <property type="molecule type" value="Genomic_DNA"/>
</dbReference>
<dbReference type="InterPro" id="IPR016187">
    <property type="entry name" value="CTDL_fold"/>
</dbReference>
<feature type="domain" description="C-type lectin" evidence="2">
    <location>
        <begin position="238"/>
        <end position="357"/>
    </location>
</feature>
<organism evidence="3 4">
    <name type="scientific">Ancylostoma ceylanicum</name>
    <dbReference type="NCBI Taxonomy" id="53326"/>
    <lineage>
        <taxon>Eukaryota</taxon>
        <taxon>Metazoa</taxon>
        <taxon>Ecdysozoa</taxon>
        <taxon>Nematoda</taxon>
        <taxon>Chromadorea</taxon>
        <taxon>Rhabditida</taxon>
        <taxon>Rhabditina</taxon>
        <taxon>Rhabditomorpha</taxon>
        <taxon>Strongyloidea</taxon>
        <taxon>Ancylostomatidae</taxon>
        <taxon>Ancylostomatinae</taxon>
        <taxon>Ancylostoma</taxon>
    </lineage>
</organism>
<sequence>MVHLILAFPLIFAVAASETMVCSKFGYNWAAEIRCLRALLSQCKRSSNNRGKPISNFAVGVHICFIADAYDDTTFVELLAPLLTIQNNENLGHENFDHIPEVRKVPPHWNEYSNNFVSLDVERRAFPLHHAPTTTSTTTTTTTTILPLPERAREIVDVARIIANLTEHFENKLRKLKDVMQLEQQEKITALQARFENEFKISEMKAERKFSDFKRKHESELKKLIKRLDLATSRTSHYNDKEYIFVQDRKSWYEAEEDCLSWGGHLTSISDEHENLFVRGLLRADSTWIGVNDVQVENIFVNSDQTPVAYKNFKEGEPDNASHNENCVAMEASGEAYKINVPGVYHRERKWGVGVCDWLI</sequence>
<dbReference type="CDD" id="cd00037">
    <property type="entry name" value="CLECT"/>
    <property type="match status" value="1"/>
</dbReference>
<dbReference type="InterPro" id="IPR016186">
    <property type="entry name" value="C-type_lectin-like/link_sf"/>
</dbReference>
<evidence type="ECO:0000256" key="1">
    <source>
        <dbReference type="SAM" id="SignalP"/>
    </source>
</evidence>
<dbReference type="Gene3D" id="3.10.100.10">
    <property type="entry name" value="Mannose-Binding Protein A, subunit A"/>
    <property type="match status" value="1"/>
</dbReference>
<dbReference type="Pfam" id="PF00059">
    <property type="entry name" value="Lectin_C"/>
    <property type="match status" value="1"/>
</dbReference>
<dbReference type="SUPFAM" id="SSF56436">
    <property type="entry name" value="C-type lectin-like"/>
    <property type="match status" value="1"/>
</dbReference>
<evidence type="ECO:0000259" key="2">
    <source>
        <dbReference type="PROSITE" id="PS50041"/>
    </source>
</evidence>
<dbReference type="PROSITE" id="PS50041">
    <property type="entry name" value="C_TYPE_LECTIN_2"/>
    <property type="match status" value="1"/>
</dbReference>
<reference evidence="4" key="1">
    <citation type="journal article" date="2015" name="Nat. Genet.">
        <title>The genome and transcriptome of the zoonotic hookworm Ancylostoma ceylanicum identify infection-specific gene families.</title>
        <authorList>
            <person name="Schwarz E.M."/>
            <person name="Hu Y."/>
            <person name="Antoshechkin I."/>
            <person name="Miller M.M."/>
            <person name="Sternberg P.W."/>
            <person name="Aroian R.V."/>
        </authorList>
    </citation>
    <scope>NUCLEOTIDE SEQUENCE</scope>
    <source>
        <strain evidence="4">HY135</strain>
    </source>
</reference>
<evidence type="ECO:0000313" key="4">
    <source>
        <dbReference type="Proteomes" id="UP000024635"/>
    </source>
</evidence>
<dbReference type="SMART" id="SM00034">
    <property type="entry name" value="CLECT"/>
    <property type="match status" value="1"/>
</dbReference>
<evidence type="ECO:0000313" key="3">
    <source>
        <dbReference type="EMBL" id="EYC38759.1"/>
    </source>
</evidence>
<feature type="signal peptide" evidence="1">
    <location>
        <begin position="1"/>
        <end position="17"/>
    </location>
</feature>
<dbReference type="InterPro" id="IPR001304">
    <property type="entry name" value="C-type_lectin-like"/>
</dbReference>
<keyword evidence="4" id="KW-1185">Reference proteome</keyword>